<gene>
    <name evidence="8" type="ORF">C0197_06525</name>
</gene>
<evidence type="ECO:0000313" key="9">
    <source>
        <dbReference type="Proteomes" id="UP000235731"/>
    </source>
</evidence>
<dbReference type="GO" id="GO:0003998">
    <property type="term" value="F:acylphosphatase activity"/>
    <property type="evidence" value="ECO:0007669"/>
    <property type="project" value="UniProtKB-EC"/>
</dbReference>
<organism evidence="8 9">
    <name type="scientific">Caldimicrobium thiodismutans</name>
    <dbReference type="NCBI Taxonomy" id="1653476"/>
    <lineage>
        <taxon>Bacteria</taxon>
        <taxon>Pseudomonadati</taxon>
        <taxon>Thermodesulfobacteriota</taxon>
        <taxon>Thermodesulfobacteria</taxon>
        <taxon>Thermodesulfobacteriales</taxon>
        <taxon>Thermodesulfobacteriaceae</taxon>
        <taxon>Caldimicrobium</taxon>
    </lineage>
</organism>
<dbReference type="PROSITE" id="PS00150">
    <property type="entry name" value="ACYLPHOSPHATASE_1"/>
    <property type="match status" value="1"/>
</dbReference>
<evidence type="ECO:0000256" key="3">
    <source>
        <dbReference type="ARBA" id="ARBA00047645"/>
    </source>
</evidence>
<evidence type="ECO:0000256" key="4">
    <source>
        <dbReference type="PROSITE-ProRule" id="PRU00520"/>
    </source>
</evidence>
<dbReference type="SUPFAM" id="SSF54975">
    <property type="entry name" value="Acylphosphatase/BLUF domain-like"/>
    <property type="match status" value="1"/>
</dbReference>
<dbReference type="InterPro" id="IPR020456">
    <property type="entry name" value="Acylphosphatase"/>
</dbReference>
<feature type="active site" evidence="4">
    <location>
        <position position="36"/>
    </location>
</feature>
<evidence type="ECO:0000256" key="5">
    <source>
        <dbReference type="RuleBase" id="RU000553"/>
    </source>
</evidence>
<dbReference type="PROSITE" id="PS51160">
    <property type="entry name" value="ACYLPHOSPHATASE_3"/>
    <property type="match status" value="1"/>
</dbReference>
<name>A0A2N7PHY1_9BACT</name>
<proteinExistence type="inferred from homology"/>
<dbReference type="InterPro" id="IPR017968">
    <property type="entry name" value="Acylphosphatase_CS"/>
</dbReference>
<accession>A0A2N7PHY1</accession>
<evidence type="ECO:0000256" key="6">
    <source>
        <dbReference type="RuleBase" id="RU004168"/>
    </source>
</evidence>
<feature type="domain" description="Acylphosphatase-like" evidence="7">
    <location>
        <begin position="3"/>
        <end position="90"/>
    </location>
</feature>
<evidence type="ECO:0000256" key="2">
    <source>
        <dbReference type="ARBA" id="ARBA00012150"/>
    </source>
</evidence>
<evidence type="ECO:0000256" key="1">
    <source>
        <dbReference type="ARBA" id="ARBA00005614"/>
    </source>
</evidence>
<reference evidence="8 9" key="1">
    <citation type="submission" date="2018-01" db="EMBL/GenBank/DDBJ databases">
        <title>Metagenomic assembled genomes from two thermal pools in the Uzon Caldera, Kamchatka, Russia.</title>
        <authorList>
            <person name="Wilkins L."/>
            <person name="Ettinger C."/>
        </authorList>
    </citation>
    <scope>NUCLEOTIDE SEQUENCE [LARGE SCALE GENOMIC DNA]</scope>
    <source>
        <strain evidence="8">ZAV-15</strain>
    </source>
</reference>
<dbReference type="NCBIfam" id="NF011003">
    <property type="entry name" value="PRK14429.1"/>
    <property type="match status" value="1"/>
</dbReference>
<dbReference type="Gene3D" id="3.30.70.100">
    <property type="match status" value="1"/>
</dbReference>
<dbReference type="Pfam" id="PF00708">
    <property type="entry name" value="Acylphosphatase"/>
    <property type="match status" value="1"/>
</dbReference>
<dbReference type="InterPro" id="IPR036046">
    <property type="entry name" value="Acylphosphatase-like_dom_sf"/>
</dbReference>
<keyword evidence="4 5" id="KW-0378">Hydrolase</keyword>
<comment type="similarity">
    <text evidence="1 6">Belongs to the acylphosphatase family.</text>
</comment>
<dbReference type="EMBL" id="PNIE01000098">
    <property type="protein sequence ID" value="PMP60797.1"/>
    <property type="molecule type" value="Genomic_DNA"/>
</dbReference>
<protein>
    <recommendedName>
        <fullName evidence="2 4">Acylphosphatase</fullName>
        <ecNumber evidence="2 4">3.6.1.7</ecNumber>
    </recommendedName>
</protein>
<dbReference type="PRINTS" id="PR00112">
    <property type="entry name" value="ACYLPHPHTASE"/>
</dbReference>
<comment type="catalytic activity">
    <reaction evidence="3 4 5">
        <text>an acyl phosphate + H2O = a carboxylate + phosphate + H(+)</text>
        <dbReference type="Rhea" id="RHEA:14965"/>
        <dbReference type="ChEBI" id="CHEBI:15377"/>
        <dbReference type="ChEBI" id="CHEBI:15378"/>
        <dbReference type="ChEBI" id="CHEBI:29067"/>
        <dbReference type="ChEBI" id="CHEBI:43474"/>
        <dbReference type="ChEBI" id="CHEBI:59918"/>
        <dbReference type="EC" id="3.6.1.7"/>
    </reaction>
</comment>
<dbReference type="PANTHER" id="PTHR47268">
    <property type="entry name" value="ACYLPHOSPHATASE"/>
    <property type="match status" value="1"/>
</dbReference>
<dbReference type="Proteomes" id="UP000235731">
    <property type="component" value="Unassembled WGS sequence"/>
</dbReference>
<comment type="caution">
    <text evidence="8">The sequence shown here is derived from an EMBL/GenBank/DDBJ whole genome shotgun (WGS) entry which is preliminary data.</text>
</comment>
<dbReference type="EC" id="3.6.1.7" evidence="2 4"/>
<dbReference type="PROSITE" id="PS00151">
    <property type="entry name" value="ACYLPHOSPHATASE_2"/>
    <property type="match status" value="1"/>
</dbReference>
<dbReference type="AlphaFoldDB" id="A0A2N7PHY1"/>
<dbReference type="PANTHER" id="PTHR47268:SF4">
    <property type="entry name" value="ACYLPHOSPHATASE"/>
    <property type="match status" value="1"/>
</dbReference>
<evidence type="ECO:0000313" key="8">
    <source>
        <dbReference type="EMBL" id="PMP60797.1"/>
    </source>
</evidence>
<dbReference type="InterPro" id="IPR001792">
    <property type="entry name" value="Acylphosphatase-like_dom"/>
</dbReference>
<feature type="active site" evidence="4">
    <location>
        <position position="18"/>
    </location>
</feature>
<sequence>MKRVRVLISGKVQGVFFRAYTKEEADKLGVKGWVRNLPDGRVEALFEGEDEAVNEMIKWCHKGSPSSKVTKVEVFEEPYVGEFKDFKIRY</sequence>
<evidence type="ECO:0000259" key="7">
    <source>
        <dbReference type="PROSITE" id="PS51160"/>
    </source>
</evidence>